<keyword evidence="8" id="KW-0408">Iron</keyword>
<evidence type="ECO:0000256" key="11">
    <source>
        <dbReference type="ARBA" id="ARBA00023136"/>
    </source>
</evidence>
<feature type="chain" id="PRO_5031248069" evidence="17">
    <location>
        <begin position="26"/>
        <end position="806"/>
    </location>
</feature>
<dbReference type="AlphaFoldDB" id="A0A7V8FXB9"/>
<dbReference type="GO" id="GO:0009279">
    <property type="term" value="C:cell outer membrane"/>
    <property type="evidence" value="ECO:0007669"/>
    <property type="project" value="UniProtKB-SubCell"/>
</dbReference>
<evidence type="ECO:0000256" key="16">
    <source>
        <dbReference type="RuleBase" id="RU003357"/>
    </source>
</evidence>
<keyword evidence="12 20" id="KW-0675">Receptor</keyword>
<reference evidence="21" key="1">
    <citation type="journal article" date="2020" name="MBio">
        <title>Horizontal gene transfer to a defensive symbiont with a reduced genome amongst a multipartite beetle microbiome.</title>
        <authorList>
            <person name="Waterworth S.C."/>
            <person name="Florez L.V."/>
            <person name="Rees E.R."/>
            <person name="Hertweck C."/>
            <person name="Kaltenpoth M."/>
            <person name="Kwan J.C."/>
        </authorList>
    </citation>
    <scope>NUCLEOTIDE SEQUENCE [LARGE SCALE GENOMIC DNA]</scope>
</reference>
<dbReference type="PROSITE" id="PS01156">
    <property type="entry name" value="TONB_DEPENDENT_REC_2"/>
    <property type="match status" value="1"/>
</dbReference>
<dbReference type="InterPro" id="IPR000531">
    <property type="entry name" value="Beta-barrel_TonB"/>
</dbReference>
<keyword evidence="13 14" id="KW-0998">Cell outer membrane</keyword>
<evidence type="ECO:0000256" key="1">
    <source>
        <dbReference type="ARBA" id="ARBA00004571"/>
    </source>
</evidence>
<keyword evidence="3 14" id="KW-0813">Transport</keyword>
<dbReference type="Pfam" id="PF07715">
    <property type="entry name" value="Plug"/>
    <property type="match status" value="1"/>
</dbReference>
<evidence type="ECO:0000256" key="17">
    <source>
        <dbReference type="SAM" id="SignalP"/>
    </source>
</evidence>
<evidence type="ECO:0000313" key="21">
    <source>
        <dbReference type="Proteomes" id="UP000462435"/>
    </source>
</evidence>
<dbReference type="Gene3D" id="2.170.130.10">
    <property type="entry name" value="TonB-dependent receptor, plug domain"/>
    <property type="match status" value="1"/>
</dbReference>
<feature type="signal peptide" evidence="17">
    <location>
        <begin position="1"/>
        <end position="25"/>
    </location>
</feature>
<keyword evidence="4 14" id="KW-1134">Transmembrane beta strand</keyword>
<evidence type="ECO:0000256" key="9">
    <source>
        <dbReference type="ARBA" id="ARBA00023065"/>
    </source>
</evidence>
<evidence type="ECO:0000256" key="5">
    <source>
        <dbReference type="ARBA" id="ARBA00022496"/>
    </source>
</evidence>
<dbReference type="InterPro" id="IPR037066">
    <property type="entry name" value="Plug_dom_sf"/>
</dbReference>
<dbReference type="Pfam" id="PF00593">
    <property type="entry name" value="TonB_dep_Rec_b-barrel"/>
    <property type="match status" value="1"/>
</dbReference>
<feature type="short sequence motif" description="TonB C-terminal box" evidence="15">
    <location>
        <begin position="789"/>
        <end position="806"/>
    </location>
</feature>
<dbReference type="GO" id="GO:0015344">
    <property type="term" value="F:siderophore uptake transmembrane transporter activity"/>
    <property type="evidence" value="ECO:0007669"/>
    <property type="project" value="TreeGrafter"/>
</dbReference>
<accession>A0A7V8FXB9</accession>
<organism evidence="20 21">
    <name type="scientific">Herbaspirillum frisingense</name>
    <dbReference type="NCBI Taxonomy" id="92645"/>
    <lineage>
        <taxon>Bacteria</taxon>
        <taxon>Pseudomonadati</taxon>
        <taxon>Pseudomonadota</taxon>
        <taxon>Betaproteobacteria</taxon>
        <taxon>Burkholderiales</taxon>
        <taxon>Oxalobacteraceae</taxon>
        <taxon>Herbaspirillum</taxon>
    </lineage>
</organism>
<dbReference type="PANTHER" id="PTHR32552:SF89">
    <property type="entry name" value="CATECHOLATE SIDEROPHORE RECEPTOR FIU"/>
    <property type="match status" value="1"/>
</dbReference>
<gene>
    <name evidence="20" type="primary">pfeA</name>
    <name evidence="20" type="ORF">GAK35_01842</name>
</gene>
<keyword evidence="9" id="KW-0406">Ion transport</keyword>
<dbReference type="CDD" id="cd01347">
    <property type="entry name" value="ligand_gated_channel"/>
    <property type="match status" value="1"/>
</dbReference>
<dbReference type="Proteomes" id="UP000462435">
    <property type="component" value="Unassembled WGS sequence"/>
</dbReference>
<proteinExistence type="inferred from homology"/>
<evidence type="ECO:0000256" key="14">
    <source>
        <dbReference type="PROSITE-ProRule" id="PRU01360"/>
    </source>
</evidence>
<dbReference type="SUPFAM" id="SSF56935">
    <property type="entry name" value="Porins"/>
    <property type="match status" value="1"/>
</dbReference>
<evidence type="ECO:0000256" key="13">
    <source>
        <dbReference type="ARBA" id="ARBA00023237"/>
    </source>
</evidence>
<keyword evidence="11 14" id="KW-0472">Membrane</keyword>
<keyword evidence="7 17" id="KW-0732">Signal</keyword>
<evidence type="ECO:0000256" key="7">
    <source>
        <dbReference type="ARBA" id="ARBA00022729"/>
    </source>
</evidence>
<protein>
    <submittedName>
        <fullName evidence="20">Ferric enterobactin receptor</fullName>
    </submittedName>
</protein>
<dbReference type="InterPro" id="IPR012910">
    <property type="entry name" value="Plug_dom"/>
</dbReference>
<dbReference type="PROSITE" id="PS52016">
    <property type="entry name" value="TONB_DEPENDENT_REC_3"/>
    <property type="match status" value="1"/>
</dbReference>
<evidence type="ECO:0000259" key="18">
    <source>
        <dbReference type="Pfam" id="PF00593"/>
    </source>
</evidence>
<evidence type="ECO:0000256" key="3">
    <source>
        <dbReference type="ARBA" id="ARBA00022448"/>
    </source>
</evidence>
<feature type="domain" description="TonB-dependent receptor-like beta-barrel" evidence="18">
    <location>
        <begin position="269"/>
        <end position="757"/>
    </location>
</feature>
<comment type="subcellular location">
    <subcellularLocation>
        <location evidence="1 14">Cell outer membrane</location>
        <topology evidence="1 14">Multi-pass membrane protein</topology>
    </subcellularLocation>
</comment>
<dbReference type="EMBL" id="WNDX01000046">
    <property type="protein sequence ID" value="KAF1044247.1"/>
    <property type="molecule type" value="Genomic_DNA"/>
</dbReference>
<evidence type="ECO:0000313" key="20">
    <source>
        <dbReference type="EMBL" id="KAF1044247.1"/>
    </source>
</evidence>
<evidence type="ECO:0000259" key="19">
    <source>
        <dbReference type="Pfam" id="PF07715"/>
    </source>
</evidence>
<dbReference type="Gene3D" id="2.40.170.20">
    <property type="entry name" value="TonB-dependent receptor, beta-barrel domain"/>
    <property type="match status" value="1"/>
</dbReference>
<comment type="similarity">
    <text evidence="2 14 16">Belongs to the TonB-dependent receptor family.</text>
</comment>
<feature type="domain" description="TonB-dependent receptor plug" evidence="19">
    <location>
        <begin position="51"/>
        <end position="150"/>
    </location>
</feature>
<evidence type="ECO:0000256" key="10">
    <source>
        <dbReference type="ARBA" id="ARBA00023077"/>
    </source>
</evidence>
<evidence type="ECO:0000256" key="4">
    <source>
        <dbReference type="ARBA" id="ARBA00022452"/>
    </source>
</evidence>
<dbReference type="PANTHER" id="PTHR32552">
    <property type="entry name" value="FERRICHROME IRON RECEPTOR-RELATED"/>
    <property type="match status" value="1"/>
</dbReference>
<keyword evidence="10 16" id="KW-0798">TonB box</keyword>
<name>A0A7V8FXB9_9BURK</name>
<evidence type="ECO:0000256" key="6">
    <source>
        <dbReference type="ARBA" id="ARBA00022692"/>
    </source>
</evidence>
<evidence type="ECO:0000256" key="12">
    <source>
        <dbReference type="ARBA" id="ARBA00023170"/>
    </source>
</evidence>
<dbReference type="InterPro" id="IPR010917">
    <property type="entry name" value="TonB_rcpt_CS"/>
</dbReference>
<evidence type="ECO:0000256" key="8">
    <source>
        <dbReference type="ARBA" id="ARBA00023004"/>
    </source>
</evidence>
<comment type="caution">
    <text evidence="20">The sequence shown here is derived from an EMBL/GenBank/DDBJ whole genome shotgun (WGS) entry which is preliminary data.</text>
</comment>
<sequence length="806" mass="87817">MQCKLTRLSLLISGLFMAGAPAAFAQTTDVGTVTVQGNGGTAAATGLIQAEESPKARSSVNRDYMEKQSPTGNPYQMINLLPGVNTYDNDGSGLFGGNIRVRGFNSDQLGFTINGAPVNDSGSYAVYPQEYTDAENLYSIFVTQGSTDTEAPHVGATGGNIGMTTCAPEDKRRFRVTNAFGSNSLWKRFVRFDSGKLFDDKFKFFVSYSKTTADKFKGPGGAIKDHVDFGANLDLGQGSFVNGSFLYNKAVNNNYRSLTKAQIAQFGPGYDFGSRAPVHATPVAGTAQNDTTLAANSSIAGDNYYAYSLNPFENWLATVNAHFQLSPTSSVDIDPYFWYGFGTGGNQLQTVKEGGVAGASQLGGGARDVNGDGDRLDTVYAYEGSRTKTFRPGVTIKFNQQIDNHKLMAGYWYERARHQQTGPFSRIDSNGNISDMWQDTPDLWLRNADGSVLQYRDTMTISTGKSAFLQDSISMLNDKLNVQVGARYSSIDRDFTNYPSTGSTGGATASNSSAGFYTVKKSYSDLLPSLGVRFQLDERQSVFFNAAKNFKAPGNFSYFGLLSGGSIVGGQLVGATQRDVPVDKETSWNYDLGYRYNTDKWMFSSSLFFIDYKNRIASAYNPVTASKTDFNVGDSTSKGFELESGYALTRNLSLYGSLSYIKSKMKDDMRNSATQYLPTADKEFPDTPNWLSGLSLQYQQDGWYVFGQAKYTGKRYSTLVNDDSLGGYTLFNAGAGATFASTSWMKNPTVRLNVFNLFDKKYLNLNGGSGSQFTTNAYPVNGISGSDPTFYIGAPRTFTVTLTADF</sequence>
<keyword evidence="5" id="KW-0410">Iron transport</keyword>
<evidence type="ECO:0000256" key="2">
    <source>
        <dbReference type="ARBA" id="ARBA00009810"/>
    </source>
</evidence>
<dbReference type="InterPro" id="IPR039426">
    <property type="entry name" value="TonB-dep_rcpt-like"/>
</dbReference>
<dbReference type="InterPro" id="IPR036942">
    <property type="entry name" value="Beta-barrel_TonB_sf"/>
</dbReference>
<keyword evidence="6 14" id="KW-0812">Transmembrane</keyword>
<evidence type="ECO:0000256" key="15">
    <source>
        <dbReference type="PROSITE-ProRule" id="PRU10144"/>
    </source>
</evidence>